<keyword evidence="5" id="KW-0274">FAD</keyword>
<dbReference type="InterPro" id="IPR010971">
    <property type="entry name" value="UbiH/COQ6"/>
</dbReference>
<name>A0A679HUT5_9RHOO</name>
<dbReference type="InterPro" id="IPR036188">
    <property type="entry name" value="FAD/NAD-bd_sf"/>
</dbReference>
<comment type="similarity">
    <text evidence="3">Belongs to the UbiH/COQ6 family.</text>
</comment>
<accession>A0A679HUT5</accession>
<organism evidence="8 9">
    <name type="scientific">Fluviibacter phosphoraccumulans</name>
    <dbReference type="NCBI Taxonomy" id="1751046"/>
    <lineage>
        <taxon>Bacteria</taxon>
        <taxon>Pseudomonadati</taxon>
        <taxon>Pseudomonadota</taxon>
        <taxon>Betaproteobacteria</taxon>
        <taxon>Rhodocyclales</taxon>
        <taxon>Fluviibacteraceae</taxon>
        <taxon>Fluviibacter</taxon>
    </lineage>
</organism>
<evidence type="ECO:0000313" key="8">
    <source>
        <dbReference type="EMBL" id="BBU67908.1"/>
    </source>
</evidence>
<dbReference type="RefSeq" id="WP_162049133.1">
    <property type="nucleotide sequence ID" value="NZ_AP019011.1"/>
</dbReference>
<evidence type="ECO:0000256" key="7">
    <source>
        <dbReference type="ARBA" id="ARBA00023033"/>
    </source>
</evidence>
<evidence type="ECO:0000256" key="1">
    <source>
        <dbReference type="ARBA" id="ARBA00001974"/>
    </source>
</evidence>
<dbReference type="PANTHER" id="PTHR43876:SF7">
    <property type="entry name" value="UBIQUINONE BIOSYNTHESIS MONOOXYGENASE COQ6, MITOCHONDRIAL"/>
    <property type="match status" value="1"/>
</dbReference>
<evidence type="ECO:0000256" key="2">
    <source>
        <dbReference type="ARBA" id="ARBA00004749"/>
    </source>
</evidence>
<dbReference type="Proteomes" id="UP000463961">
    <property type="component" value="Chromosome"/>
</dbReference>
<dbReference type="EMBL" id="AP022345">
    <property type="protein sequence ID" value="BBU67908.1"/>
    <property type="molecule type" value="Genomic_DNA"/>
</dbReference>
<dbReference type="InterPro" id="IPR051205">
    <property type="entry name" value="UbiH/COQ6_monooxygenase"/>
</dbReference>
<dbReference type="GO" id="GO:0006744">
    <property type="term" value="P:ubiquinone biosynthetic process"/>
    <property type="evidence" value="ECO:0007669"/>
    <property type="project" value="UniProtKB-UniPathway"/>
</dbReference>
<evidence type="ECO:0000313" key="9">
    <source>
        <dbReference type="Proteomes" id="UP000463961"/>
    </source>
</evidence>
<dbReference type="Pfam" id="PF01494">
    <property type="entry name" value="FAD_binding_3"/>
    <property type="match status" value="1"/>
</dbReference>
<dbReference type="GO" id="GO:0071949">
    <property type="term" value="F:FAD binding"/>
    <property type="evidence" value="ECO:0007669"/>
    <property type="project" value="InterPro"/>
</dbReference>
<comment type="pathway">
    <text evidence="2">Cofactor biosynthesis; ubiquinone biosynthesis.</text>
</comment>
<keyword evidence="8" id="KW-0830">Ubiquinone</keyword>
<dbReference type="InterPro" id="IPR002938">
    <property type="entry name" value="FAD-bd"/>
</dbReference>
<sequence length="415" mass="45192">MSHHHAHRHAPKIEPPSHATDFDLIIVGGGLTGSALAVSLADTSLRIALVDARAPTRPQGWPTQWDNRVYAISPGSADLLAHIGCWPHLTPDRLQRVEQMMVSGDAGGVINFSAFDIGTEELAWIVESSEMACELWTSVSRQRNVTCFCPAEPRSLQVNTDQALLSLTSGQTLRGKLIVGADGRDSWVRAQMGLSSQHDPYNELGVVANFRTELPHFGTAYQWFRADGVLAYLPLAGGATQDQGKMISMVWSAPEAFANELLNLSAEDLAYRVANAGENKLGRLALMAHAVGFPLKLVRVPQVVSPRVALIGDAAHGIHPLTGHGVNLGFQDVRVLADVIRTARAVDDLGDVRLLSRYQRARREEVVVLQSMTDAMRKLFASKAPGLSPLRNLGLSLTDKLTPIKSMLIRYALER</sequence>
<dbReference type="PRINTS" id="PR00420">
    <property type="entry name" value="RNGMNOXGNASE"/>
</dbReference>
<reference evidence="9" key="1">
    <citation type="submission" date="2020-01" db="EMBL/GenBank/DDBJ databases">
        <title>Phosphoaccumulans saitamaens gen. nov., sp. nov., a polyphosphate accumulating bacterium isolated from surface river water.</title>
        <authorList>
            <person name="Watanabe K."/>
            <person name="Suda W."/>
        </authorList>
    </citation>
    <scope>NUCLEOTIDE SEQUENCE [LARGE SCALE GENOMIC DNA]</scope>
    <source>
        <strain evidence="9">ICHIAU1</strain>
    </source>
</reference>
<dbReference type="GO" id="GO:0016705">
    <property type="term" value="F:oxidoreductase activity, acting on paired donors, with incorporation or reduction of molecular oxygen"/>
    <property type="evidence" value="ECO:0007669"/>
    <property type="project" value="InterPro"/>
</dbReference>
<evidence type="ECO:0000256" key="6">
    <source>
        <dbReference type="ARBA" id="ARBA00023002"/>
    </source>
</evidence>
<dbReference type="UniPathway" id="UPA00232"/>
<gene>
    <name evidence="8" type="ORF">ICHIAU1_01910</name>
</gene>
<protein>
    <submittedName>
        <fullName evidence="8">Ubiquinone biosynthesis hydroxylase UbiH</fullName>
    </submittedName>
</protein>
<dbReference type="OrthoDB" id="9769565at2"/>
<keyword evidence="4" id="KW-0285">Flavoprotein</keyword>
<keyword evidence="6" id="KW-0560">Oxidoreductase</keyword>
<evidence type="ECO:0000256" key="5">
    <source>
        <dbReference type="ARBA" id="ARBA00022827"/>
    </source>
</evidence>
<dbReference type="GO" id="GO:0004497">
    <property type="term" value="F:monooxygenase activity"/>
    <property type="evidence" value="ECO:0007669"/>
    <property type="project" value="UniProtKB-KW"/>
</dbReference>
<dbReference type="PANTHER" id="PTHR43876">
    <property type="entry name" value="UBIQUINONE BIOSYNTHESIS MONOOXYGENASE COQ6, MITOCHONDRIAL"/>
    <property type="match status" value="1"/>
</dbReference>
<evidence type="ECO:0000256" key="3">
    <source>
        <dbReference type="ARBA" id="ARBA00005349"/>
    </source>
</evidence>
<dbReference type="NCBIfam" id="TIGR01988">
    <property type="entry name" value="Ubi-OHases"/>
    <property type="match status" value="1"/>
</dbReference>
<dbReference type="SUPFAM" id="SSF51905">
    <property type="entry name" value="FAD/NAD(P)-binding domain"/>
    <property type="match status" value="1"/>
</dbReference>
<dbReference type="Gene3D" id="3.50.50.60">
    <property type="entry name" value="FAD/NAD(P)-binding domain"/>
    <property type="match status" value="2"/>
</dbReference>
<dbReference type="NCBIfam" id="NF005788">
    <property type="entry name" value="PRK07608.1-3"/>
    <property type="match status" value="1"/>
</dbReference>
<evidence type="ECO:0000256" key="4">
    <source>
        <dbReference type="ARBA" id="ARBA00022630"/>
    </source>
</evidence>
<keyword evidence="7" id="KW-0503">Monooxygenase</keyword>
<comment type="cofactor">
    <cofactor evidence="1">
        <name>FAD</name>
        <dbReference type="ChEBI" id="CHEBI:57692"/>
    </cofactor>
</comment>
<keyword evidence="9" id="KW-1185">Reference proteome</keyword>
<dbReference type="AlphaFoldDB" id="A0A679HUT5"/>
<proteinExistence type="inferred from homology"/>